<reference evidence="8" key="1">
    <citation type="submission" date="2022-07" db="EMBL/GenBank/DDBJ databases">
        <title>Parvularcula maris sp. nov., an algicidal bacterium isolated from seawater.</title>
        <authorList>
            <person name="Li F."/>
        </authorList>
    </citation>
    <scope>NUCLEOTIDE SEQUENCE</scope>
    <source>
        <strain evidence="8">BGMRC 0090</strain>
    </source>
</reference>
<feature type="transmembrane region" description="Helical" evidence="6">
    <location>
        <begin position="20"/>
        <end position="40"/>
    </location>
</feature>
<gene>
    <name evidence="8" type="ORF">NOG11_09955</name>
</gene>
<comment type="similarity">
    <text evidence="6">Belongs to the TVP38/TMEM64 family.</text>
</comment>
<comment type="subcellular location">
    <subcellularLocation>
        <location evidence="1 6">Cell membrane</location>
        <topology evidence="1 6">Multi-pass membrane protein</topology>
    </subcellularLocation>
</comment>
<dbReference type="Proteomes" id="UP001142610">
    <property type="component" value="Unassembled WGS sequence"/>
</dbReference>
<keyword evidence="9" id="KW-1185">Reference proteome</keyword>
<keyword evidence="4 6" id="KW-1133">Transmembrane helix</keyword>
<name>A0A9X2RKF2_9PROT</name>
<dbReference type="EMBL" id="JANIBC010000007">
    <property type="protein sequence ID" value="MCQ8185718.1"/>
    <property type="molecule type" value="Genomic_DNA"/>
</dbReference>
<dbReference type="InterPro" id="IPR032816">
    <property type="entry name" value="VTT_dom"/>
</dbReference>
<comment type="caution">
    <text evidence="8">The sequence shown here is derived from an EMBL/GenBank/DDBJ whole genome shotgun (WGS) entry which is preliminary data.</text>
</comment>
<accession>A0A9X2RKF2</accession>
<dbReference type="GO" id="GO:0005886">
    <property type="term" value="C:plasma membrane"/>
    <property type="evidence" value="ECO:0007669"/>
    <property type="project" value="UniProtKB-SubCell"/>
</dbReference>
<organism evidence="8 9">
    <name type="scientific">Parvularcula maris</name>
    <dbReference type="NCBI Taxonomy" id="2965077"/>
    <lineage>
        <taxon>Bacteria</taxon>
        <taxon>Pseudomonadati</taxon>
        <taxon>Pseudomonadota</taxon>
        <taxon>Alphaproteobacteria</taxon>
        <taxon>Parvularculales</taxon>
        <taxon>Parvularculaceae</taxon>
        <taxon>Parvularcula</taxon>
    </lineage>
</organism>
<dbReference type="Pfam" id="PF09335">
    <property type="entry name" value="VTT_dom"/>
    <property type="match status" value="1"/>
</dbReference>
<dbReference type="InterPro" id="IPR015414">
    <property type="entry name" value="TMEM64"/>
</dbReference>
<evidence type="ECO:0000256" key="3">
    <source>
        <dbReference type="ARBA" id="ARBA00022692"/>
    </source>
</evidence>
<dbReference type="AlphaFoldDB" id="A0A9X2RKF2"/>
<feature type="transmembrane region" description="Helical" evidence="6">
    <location>
        <begin position="210"/>
        <end position="230"/>
    </location>
</feature>
<evidence type="ECO:0000256" key="5">
    <source>
        <dbReference type="ARBA" id="ARBA00023136"/>
    </source>
</evidence>
<feature type="transmembrane region" description="Helical" evidence="6">
    <location>
        <begin position="96"/>
        <end position="113"/>
    </location>
</feature>
<protein>
    <recommendedName>
        <fullName evidence="6">TVP38/TMEM64 family membrane protein</fullName>
    </recommendedName>
</protein>
<evidence type="ECO:0000313" key="8">
    <source>
        <dbReference type="EMBL" id="MCQ8185718.1"/>
    </source>
</evidence>
<proteinExistence type="inferred from homology"/>
<evidence type="ECO:0000259" key="7">
    <source>
        <dbReference type="Pfam" id="PF09335"/>
    </source>
</evidence>
<evidence type="ECO:0000313" key="9">
    <source>
        <dbReference type="Proteomes" id="UP001142610"/>
    </source>
</evidence>
<keyword evidence="3 6" id="KW-0812">Transmembrane</keyword>
<sequence>MSALSAASMRFERKNLVPALVSAGLVLTVLFFVVFGQSLLGLDREGIDQFLASVRGEPSAVFAVIVLFSALALIGFPQAILFAGTVAVFGPVLGSLYAWGSTMVSSAMTFGLGRMSGARWTRRLPPGVLRDVTGVMQNRGVLASMIVRWTPSAPFIVVNAVCGASGMAMWRFMLGTGLGIVPKLLIIAFFTEQLEAAMTFMTSGEPGAIGLLVVAAMLWAAFILFCQQLYKRMKRSRLSALTMGSEETLRSGTTQEPVIKAKSSAL</sequence>
<feature type="domain" description="VTT" evidence="7">
    <location>
        <begin position="76"/>
        <end position="192"/>
    </location>
</feature>
<evidence type="ECO:0000256" key="4">
    <source>
        <dbReference type="ARBA" id="ARBA00022989"/>
    </source>
</evidence>
<dbReference type="RefSeq" id="WP_256619605.1">
    <property type="nucleotide sequence ID" value="NZ_JANIBC010000007.1"/>
</dbReference>
<evidence type="ECO:0000256" key="1">
    <source>
        <dbReference type="ARBA" id="ARBA00004651"/>
    </source>
</evidence>
<dbReference type="PANTHER" id="PTHR12677:SF59">
    <property type="entry name" value="GOLGI APPARATUS MEMBRANE PROTEIN TVP38-RELATED"/>
    <property type="match status" value="1"/>
</dbReference>
<dbReference type="PANTHER" id="PTHR12677">
    <property type="entry name" value="GOLGI APPARATUS MEMBRANE PROTEIN TVP38-RELATED"/>
    <property type="match status" value="1"/>
</dbReference>
<feature type="transmembrane region" description="Helical" evidence="6">
    <location>
        <begin position="61"/>
        <end position="90"/>
    </location>
</feature>
<feature type="transmembrane region" description="Helical" evidence="6">
    <location>
        <begin position="172"/>
        <end position="190"/>
    </location>
</feature>
<keyword evidence="2 6" id="KW-1003">Cell membrane</keyword>
<evidence type="ECO:0000256" key="2">
    <source>
        <dbReference type="ARBA" id="ARBA00022475"/>
    </source>
</evidence>
<evidence type="ECO:0000256" key="6">
    <source>
        <dbReference type="RuleBase" id="RU366058"/>
    </source>
</evidence>
<keyword evidence="5 6" id="KW-0472">Membrane</keyword>